<name>A0ABV8TUH2_9ACTN</name>
<keyword evidence="2" id="KW-1185">Reference proteome</keyword>
<dbReference type="EMBL" id="JBHSDK010000002">
    <property type="protein sequence ID" value="MFC4334115.1"/>
    <property type="molecule type" value="Genomic_DNA"/>
</dbReference>
<keyword evidence="1" id="KW-0378">Hydrolase</keyword>
<accession>A0ABV8TUH2</accession>
<comment type="caution">
    <text evidence="1">The sequence shown here is derived from an EMBL/GenBank/DDBJ whole genome shotgun (WGS) entry which is preliminary data.</text>
</comment>
<dbReference type="Gene3D" id="2.30.40.10">
    <property type="entry name" value="Urease, subunit C, domain 1"/>
    <property type="match status" value="1"/>
</dbReference>
<protein>
    <submittedName>
        <fullName evidence="1">Hydrolase</fullName>
    </submittedName>
</protein>
<evidence type="ECO:0000313" key="1">
    <source>
        <dbReference type="EMBL" id="MFC4334115.1"/>
    </source>
</evidence>
<dbReference type="Proteomes" id="UP001595823">
    <property type="component" value="Unassembled WGS sequence"/>
</dbReference>
<reference evidence="2" key="1">
    <citation type="journal article" date="2019" name="Int. J. Syst. Evol. Microbiol.">
        <title>The Global Catalogue of Microorganisms (GCM) 10K type strain sequencing project: providing services to taxonomists for standard genome sequencing and annotation.</title>
        <authorList>
            <consortium name="The Broad Institute Genomics Platform"/>
            <consortium name="The Broad Institute Genome Sequencing Center for Infectious Disease"/>
            <person name="Wu L."/>
            <person name="Ma J."/>
        </authorList>
    </citation>
    <scope>NUCLEOTIDE SEQUENCE [LARGE SCALE GENOMIC DNA]</scope>
    <source>
        <strain evidence="2">IBRC-M 10908</strain>
    </source>
</reference>
<dbReference type="Gene3D" id="3.30.110.90">
    <property type="entry name" value="Amidohydrolase"/>
    <property type="match status" value="1"/>
</dbReference>
<dbReference type="InterPro" id="IPR032466">
    <property type="entry name" value="Metal_Hydrolase"/>
</dbReference>
<dbReference type="Gene3D" id="1.20.58.520">
    <property type="entry name" value="Amidohydrolase"/>
    <property type="match status" value="1"/>
</dbReference>
<sequence>MTDRVLENVAVPSLDDDTLYTVAVSGGRFESVEPTGRPPAGGEMELWPAFTETHTHLSLPCNWDETRDDPRLIALQYLYYGIGRIVDLFGFPVAAEAWEAGKAASPWPYPEVAHCGYAVTAMGDGNGTYGHGVEFPTPVHMAAVPGDVDTAIDSNEKRGATFLKVVYTEGAEHGGKPIRFTRIEERILEHAVRAAAERGMLSIVDCNTREETFHAYERGYRLFAHSVRDVDLSDADWDRLDGARFVSTLAGLRPMILTGAQFEEAYSRPGFAETQDPANLEFAKTIDEPFGIKLNLQEVRTASVGAMRRNALAALDRGRLLVGSDAGNIGAFHAWSLASELEHLAGGDPGLRRGLMAAATVTGWHYFNEMAGLPAREHPVAAGEAATFNLFEPESPPGSLPAQSVVRGTILDRDALAGEIARIRQSETKGKAVL</sequence>
<gene>
    <name evidence="1" type="ORF">ACFPET_02765</name>
</gene>
<dbReference type="Gene3D" id="3.40.50.10910">
    <property type="entry name" value="Amidohydrolase"/>
    <property type="match status" value="1"/>
</dbReference>
<evidence type="ECO:0000313" key="2">
    <source>
        <dbReference type="Proteomes" id="UP001595823"/>
    </source>
</evidence>
<dbReference type="SUPFAM" id="SSF51556">
    <property type="entry name" value="Metallo-dependent hydrolases"/>
    <property type="match status" value="1"/>
</dbReference>
<dbReference type="InterPro" id="IPR011059">
    <property type="entry name" value="Metal-dep_hydrolase_composite"/>
</dbReference>
<dbReference type="RefSeq" id="WP_380617847.1">
    <property type="nucleotide sequence ID" value="NZ_JBHSDK010000002.1"/>
</dbReference>
<proteinExistence type="predicted"/>
<dbReference type="GO" id="GO:0016787">
    <property type="term" value="F:hydrolase activity"/>
    <property type="evidence" value="ECO:0007669"/>
    <property type="project" value="UniProtKB-KW"/>
</dbReference>
<organism evidence="1 2">
    <name type="scientific">Salininema proteolyticum</name>
    <dbReference type="NCBI Taxonomy" id="1607685"/>
    <lineage>
        <taxon>Bacteria</taxon>
        <taxon>Bacillati</taxon>
        <taxon>Actinomycetota</taxon>
        <taxon>Actinomycetes</taxon>
        <taxon>Glycomycetales</taxon>
        <taxon>Glycomycetaceae</taxon>
        <taxon>Salininema</taxon>
    </lineage>
</organism>